<dbReference type="GO" id="GO:0008483">
    <property type="term" value="F:transaminase activity"/>
    <property type="evidence" value="ECO:0007669"/>
    <property type="project" value="UniProtKB-KW"/>
</dbReference>
<feature type="domain" description="Orn/Lys/Arg decarboxylases family 1 pyridoxal-P attachment site" evidence="6">
    <location>
        <begin position="7"/>
        <end position="313"/>
    </location>
</feature>
<organism evidence="8 9">
    <name type="scientific">Aciduricibacillus chroicocephali</name>
    <dbReference type="NCBI Taxonomy" id="3054939"/>
    <lineage>
        <taxon>Bacteria</taxon>
        <taxon>Bacillati</taxon>
        <taxon>Bacillota</taxon>
        <taxon>Bacilli</taxon>
        <taxon>Bacillales</taxon>
        <taxon>Bacillaceae</taxon>
        <taxon>Aciduricibacillus</taxon>
    </lineage>
</organism>
<evidence type="ECO:0000313" key="8">
    <source>
        <dbReference type="EMBL" id="WLV24735.1"/>
    </source>
</evidence>
<evidence type="ECO:0000259" key="7">
    <source>
        <dbReference type="Pfam" id="PF03711"/>
    </source>
</evidence>
<keyword evidence="5" id="KW-0456">Lyase</keyword>
<dbReference type="Gene3D" id="3.90.105.10">
    <property type="entry name" value="Molybdopterin biosynthesis moea protein, domain 2"/>
    <property type="match status" value="1"/>
</dbReference>
<evidence type="ECO:0000256" key="5">
    <source>
        <dbReference type="ARBA" id="ARBA00023239"/>
    </source>
</evidence>
<dbReference type="InterPro" id="IPR000310">
    <property type="entry name" value="Orn/Lys/Arg_deCO2ase_major_dom"/>
</dbReference>
<dbReference type="RefSeq" id="WP_348028064.1">
    <property type="nucleotide sequence ID" value="NZ_CP129113.1"/>
</dbReference>
<dbReference type="SUPFAM" id="SSF53383">
    <property type="entry name" value="PLP-dependent transferases"/>
    <property type="match status" value="1"/>
</dbReference>
<proteinExistence type="inferred from homology"/>
<evidence type="ECO:0000256" key="4">
    <source>
        <dbReference type="ARBA" id="ARBA00022898"/>
    </source>
</evidence>
<keyword evidence="3" id="KW-0210">Decarboxylase</keyword>
<gene>
    <name evidence="8" type="ORF">QR721_00170</name>
</gene>
<dbReference type="Pfam" id="PF01276">
    <property type="entry name" value="OKR_DC_1"/>
    <property type="match status" value="1"/>
</dbReference>
<dbReference type="PANTHER" id="PTHR43277:SF3">
    <property type="entry name" value="DECARBOXYLASE, PUTATIVE-RELATED"/>
    <property type="match status" value="1"/>
</dbReference>
<dbReference type="SUPFAM" id="SSF55904">
    <property type="entry name" value="Ornithine decarboxylase C-terminal domain"/>
    <property type="match status" value="1"/>
</dbReference>
<accession>A0ABY9KV77</accession>
<dbReference type="EMBL" id="CP129113">
    <property type="protein sequence ID" value="WLV24735.1"/>
    <property type="molecule type" value="Genomic_DNA"/>
</dbReference>
<sequence>MRNSYETPLFDKLKDFAGQNPISLHVPGHKSGAVFPEKGREFYQRILPIDLTEVTGLDDLHAPEGAILEAEKAAAEFFKADRSFFLVGGSTAGNLAMILGTVRRGERIIVQRNCHKSVMNGIELAGALPVFIAPEFDEQVRRYTHPSKETLAVSLEKYPDAKAVLLTYPDYFGGTYPLQEMIELSHEKGIPVLVDEAHGVHFALGQPLPPSALCCGADIVVQSAHKMAPAMTMASYLHMQGNLVSEKSVARFLQMIQSSSPSYPIMASLDLARSFLETMTGEELNRALESSEEMRKEMRKLDFCSVVEAEGHDPFKITLQMEKGWNGLEAIHAFERAGLWPELATEDQVLFIAGLAPQKRFDKFIKALSYVNEQLKKAGNHATIERVQLFPDKIRELAFTYEEMNTRSHIEVPFAEAAGLIAAEAVIPYPPGIPLIMRGERIEEVQLKALDRLIRNGARLQQRHETGNLLVFTN</sequence>
<evidence type="ECO:0000256" key="1">
    <source>
        <dbReference type="ARBA" id="ARBA00001933"/>
    </source>
</evidence>
<keyword evidence="8" id="KW-0032">Aminotransferase</keyword>
<evidence type="ECO:0000256" key="2">
    <source>
        <dbReference type="ARBA" id="ARBA00010671"/>
    </source>
</evidence>
<dbReference type="CDD" id="cd00615">
    <property type="entry name" value="Orn_deC_like"/>
    <property type="match status" value="1"/>
</dbReference>
<dbReference type="PANTHER" id="PTHR43277">
    <property type="entry name" value="ARGININE DECARBOXYLASE"/>
    <property type="match status" value="1"/>
</dbReference>
<keyword evidence="4" id="KW-0663">Pyridoxal phosphate</keyword>
<evidence type="ECO:0000256" key="3">
    <source>
        <dbReference type="ARBA" id="ARBA00022793"/>
    </source>
</evidence>
<keyword evidence="9" id="KW-1185">Reference proteome</keyword>
<feature type="domain" description="Orn/Lys/Arg decarboxylase C-terminal" evidence="7">
    <location>
        <begin position="390"/>
        <end position="448"/>
    </location>
</feature>
<dbReference type="InterPro" id="IPR015424">
    <property type="entry name" value="PyrdxlP-dep_Trfase"/>
</dbReference>
<reference evidence="8" key="1">
    <citation type="submission" date="2023-06" db="EMBL/GenBank/DDBJ databases">
        <title>A Treasure from Seagulls: Isolation and Description of Aciduricobacillus qingdaonensis gen. nov., sp. nov., a Rare Obligately Uric Acid-utilizing Member in the Family Bacillaceae.</title>
        <authorList>
            <person name="Liu W."/>
            <person name="Wang B."/>
        </authorList>
    </citation>
    <scope>NUCLEOTIDE SEQUENCE</scope>
    <source>
        <strain evidence="8">44XB</strain>
    </source>
</reference>
<dbReference type="Proteomes" id="UP001180087">
    <property type="component" value="Chromosome"/>
</dbReference>
<dbReference type="Pfam" id="PF03711">
    <property type="entry name" value="OKR_DC_1_C"/>
    <property type="match status" value="1"/>
</dbReference>
<dbReference type="InterPro" id="IPR015421">
    <property type="entry name" value="PyrdxlP-dep_Trfase_major"/>
</dbReference>
<protein>
    <submittedName>
        <fullName evidence="8">Aminotransferase class I/II-fold pyridoxal phosphate-dependent enzyme</fullName>
    </submittedName>
</protein>
<evidence type="ECO:0000313" key="9">
    <source>
        <dbReference type="Proteomes" id="UP001180087"/>
    </source>
</evidence>
<comment type="similarity">
    <text evidence="2">Belongs to the Orn/Lys/Arg decarboxylase class-I family.</text>
</comment>
<name>A0ABY9KV77_9BACI</name>
<evidence type="ECO:0000259" key="6">
    <source>
        <dbReference type="Pfam" id="PF01276"/>
    </source>
</evidence>
<dbReference type="InterPro" id="IPR052357">
    <property type="entry name" value="Orn_Lys_Arg_decarboxylase-I"/>
</dbReference>
<keyword evidence="8" id="KW-0808">Transferase</keyword>
<dbReference type="Gene3D" id="3.40.640.10">
    <property type="entry name" value="Type I PLP-dependent aspartate aminotransferase-like (Major domain)"/>
    <property type="match status" value="1"/>
</dbReference>
<comment type="cofactor">
    <cofactor evidence="1">
        <name>pyridoxal 5'-phosphate</name>
        <dbReference type="ChEBI" id="CHEBI:597326"/>
    </cofactor>
</comment>
<dbReference type="InterPro" id="IPR036633">
    <property type="entry name" value="Prn/Lys/Arg_de-COase_C_sf"/>
</dbReference>
<dbReference type="InterPro" id="IPR008286">
    <property type="entry name" value="Prn/Lys/Arg_de-COase_C"/>
</dbReference>